<protein>
    <submittedName>
        <fullName evidence="1">Uncharacterized protein</fullName>
    </submittedName>
</protein>
<dbReference type="OrthoDB" id="2506088at2759"/>
<dbReference type="EMBL" id="ML120395">
    <property type="protein sequence ID" value="RPA98564.1"/>
    <property type="molecule type" value="Genomic_DNA"/>
</dbReference>
<dbReference type="AlphaFoldDB" id="A0A3N4JXZ1"/>
<evidence type="ECO:0000313" key="2">
    <source>
        <dbReference type="Proteomes" id="UP000276215"/>
    </source>
</evidence>
<reference evidence="1 2" key="1">
    <citation type="journal article" date="2018" name="Nat. Ecol. Evol.">
        <title>Pezizomycetes genomes reveal the molecular basis of ectomycorrhizal truffle lifestyle.</title>
        <authorList>
            <person name="Murat C."/>
            <person name="Payen T."/>
            <person name="Noel B."/>
            <person name="Kuo A."/>
            <person name="Morin E."/>
            <person name="Chen J."/>
            <person name="Kohler A."/>
            <person name="Krizsan K."/>
            <person name="Balestrini R."/>
            <person name="Da Silva C."/>
            <person name="Montanini B."/>
            <person name="Hainaut M."/>
            <person name="Levati E."/>
            <person name="Barry K.W."/>
            <person name="Belfiori B."/>
            <person name="Cichocki N."/>
            <person name="Clum A."/>
            <person name="Dockter R.B."/>
            <person name="Fauchery L."/>
            <person name="Guy J."/>
            <person name="Iotti M."/>
            <person name="Le Tacon F."/>
            <person name="Lindquist E.A."/>
            <person name="Lipzen A."/>
            <person name="Malagnac F."/>
            <person name="Mello A."/>
            <person name="Molinier V."/>
            <person name="Miyauchi S."/>
            <person name="Poulain J."/>
            <person name="Riccioni C."/>
            <person name="Rubini A."/>
            <person name="Sitrit Y."/>
            <person name="Splivallo R."/>
            <person name="Traeger S."/>
            <person name="Wang M."/>
            <person name="Zifcakova L."/>
            <person name="Wipf D."/>
            <person name="Zambonelli A."/>
            <person name="Paolocci F."/>
            <person name="Nowrousian M."/>
            <person name="Ottonello S."/>
            <person name="Baldrian P."/>
            <person name="Spatafora J.W."/>
            <person name="Henrissat B."/>
            <person name="Nagy L.G."/>
            <person name="Aury J.M."/>
            <person name="Wincker P."/>
            <person name="Grigoriev I.V."/>
            <person name="Bonfante P."/>
            <person name="Martin F.M."/>
        </authorList>
    </citation>
    <scope>NUCLEOTIDE SEQUENCE [LARGE SCALE GENOMIC DNA]</scope>
    <source>
        <strain evidence="1 2">120613-1</strain>
    </source>
</reference>
<keyword evidence="2" id="KW-1185">Reference proteome</keyword>
<name>A0A3N4JXZ1_9PEZI</name>
<organism evidence="1 2">
    <name type="scientific">Choiromyces venosus 120613-1</name>
    <dbReference type="NCBI Taxonomy" id="1336337"/>
    <lineage>
        <taxon>Eukaryota</taxon>
        <taxon>Fungi</taxon>
        <taxon>Dikarya</taxon>
        <taxon>Ascomycota</taxon>
        <taxon>Pezizomycotina</taxon>
        <taxon>Pezizomycetes</taxon>
        <taxon>Pezizales</taxon>
        <taxon>Tuberaceae</taxon>
        <taxon>Choiromyces</taxon>
    </lineage>
</organism>
<proteinExistence type="predicted"/>
<sequence>MMSGIQDWVEFKLPTGQTRGDFYGRENQRINKPPISSPSNKPKYHLLNHVSYWIERFGVLANSHVEEEEAMNSTIRLQLEYSNRQAASKDLAYHFASFEGFKFVIQDGCWVDPITNLLTTSGLALKEMFQRPLPVSLFKFGKKELLDNPPKKLLHTPSTLRIQSQMSPKLLALVSQWIKNTYGNLFYCNKISLQDKMCTKQGNITAGTSFVLYNHKHYRVHSFLLIRIMRIGSEDVTSFISKELAVLEYFIHRFEQALLGGLLVLQPQLGQDSQASLSINSDLSSINLLNVQHLCGIDCGPAYVQDSQIEEREKTSVQIWKHNGMPIYIVNAFKL</sequence>
<dbReference type="Proteomes" id="UP000276215">
    <property type="component" value="Unassembled WGS sequence"/>
</dbReference>
<gene>
    <name evidence="1" type="ORF">L873DRAFT_1035760</name>
</gene>
<evidence type="ECO:0000313" key="1">
    <source>
        <dbReference type="EMBL" id="RPA98564.1"/>
    </source>
</evidence>
<accession>A0A3N4JXZ1</accession>